<dbReference type="OrthoDB" id="361604at2"/>
<keyword evidence="1" id="KW-1133">Transmembrane helix</keyword>
<feature type="transmembrane region" description="Helical" evidence="1">
    <location>
        <begin position="68"/>
        <end position="87"/>
    </location>
</feature>
<dbReference type="SUPFAM" id="SSF56925">
    <property type="entry name" value="OMPA-like"/>
    <property type="match status" value="1"/>
</dbReference>
<organism evidence="3 4">
    <name type="scientific">Treponema primitia (strain ATCC BAA-887 / DSM 12427 / ZAS-2)</name>
    <dbReference type="NCBI Taxonomy" id="545694"/>
    <lineage>
        <taxon>Bacteria</taxon>
        <taxon>Pseudomonadati</taxon>
        <taxon>Spirochaetota</taxon>
        <taxon>Spirochaetia</taxon>
        <taxon>Spirochaetales</taxon>
        <taxon>Treponemataceae</taxon>
        <taxon>Treponema</taxon>
    </lineage>
</organism>
<dbReference type="RefSeq" id="WP_015707576.1">
    <property type="nucleotide sequence ID" value="NC_015578.1"/>
</dbReference>
<evidence type="ECO:0000256" key="2">
    <source>
        <dbReference type="SAM" id="SignalP"/>
    </source>
</evidence>
<dbReference type="Proteomes" id="UP000009223">
    <property type="component" value="Chromosome"/>
</dbReference>
<dbReference type="STRING" id="545694.TREPR_2648"/>
<dbReference type="HOGENOM" id="CLU_1474548_0_0_12"/>
<evidence type="ECO:0000313" key="4">
    <source>
        <dbReference type="Proteomes" id="UP000009223"/>
    </source>
</evidence>
<reference evidence="4" key="1">
    <citation type="submission" date="2009-12" db="EMBL/GenBank/DDBJ databases">
        <title>Complete sequence of Treponema primitia strain ZAS-2.</title>
        <authorList>
            <person name="Tetu S.G."/>
            <person name="Matson E."/>
            <person name="Ren Q."/>
            <person name="Seshadri R."/>
            <person name="Elbourne L."/>
            <person name="Hassan K.A."/>
            <person name="Durkin A."/>
            <person name="Radune D."/>
            <person name="Mohamoud Y."/>
            <person name="Shay R."/>
            <person name="Jin S."/>
            <person name="Zhang X."/>
            <person name="Lucey K."/>
            <person name="Ballor N.R."/>
            <person name="Ottesen E."/>
            <person name="Rosenthal R."/>
            <person name="Allen A."/>
            <person name="Leadbetter J.R."/>
            <person name="Paulsen I.T."/>
        </authorList>
    </citation>
    <scope>NUCLEOTIDE SEQUENCE [LARGE SCALE GENOMIC DNA]</scope>
    <source>
        <strain evidence="4">ATCC BAA-887 / DSM 12427 / ZAS-2</strain>
    </source>
</reference>
<keyword evidence="1" id="KW-0812">Transmembrane</keyword>
<feature type="signal peptide" evidence="2">
    <location>
        <begin position="1"/>
        <end position="23"/>
    </location>
</feature>
<dbReference type="InterPro" id="IPR011250">
    <property type="entry name" value="OMP/PagP_B-barrel"/>
</dbReference>
<reference evidence="3 4" key="2">
    <citation type="journal article" date="2011" name="ISME J.">
        <title>RNA-seq reveals cooperative metabolic interactions between two termite-gut spirochete species in co-culture.</title>
        <authorList>
            <person name="Rosenthal A.Z."/>
            <person name="Matson E.G."/>
            <person name="Eldar A."/>
            <person name="Leadbetter J.R."/>
        </authorList>
    </citation>
    <scope>NUCLEOTIDE SEQUENCE [LARGE SCALE GENOMIC DNA]</scope>
    <source>
        <strain evidence="4">ATCC BAA-887 / DSM 12427 / ZAS-2</strain>
    </source>
</reference>
<dbReference type="KEGG" id="tpi:TREPR_2648"/>
<proteinExistence type="predicted"/>
<accession>F5YR85</accession>
<protein>
    <recommendedName>
        <fullName evidence="5">Outer membrane protein beta-barrel domain-containing protein</fullName>
    </recommendedName>
</protein>
<dbReference type="eggNOG" id="ENOG5031FRW">
    <property type="taxonomic scope" value="Bacteria"/>
</dbReference>
<keyword evidence="4" id="KW-1185">Reference proteome</keyword>
<feature type="chain" id="PRO_5003332055" description="Outer membrane protein beta-barrel domain-containing protein" evidence="2">
    <location>
        <begin position="24"/>
        <end position="192"/>
    </location>
</feature>
<gene>
    <name evidence="3" type="ordered locus">TREPR_2648</name>
</gene>
<dbReference type="AlphaFoldDB" id="F5YR85"/>
<keyword evidence="1" id="KW-0472">Membrane</keyword>
<dbReference type="EMBL" id="CP001843">
    <property type="protein sequence ID" value="AEF85580.1"/>
    <property type="molecule type" value="Genomic_DNA"/>
</dbReference>
<sequence>MKKFLSAIFLCSVISGVSIFAFEAEDLKTYPDVTPAGSFAINGGIGINALGSKYGELTVPPLSVSADYALPLGGLPFFVGGIFGFYASRDSWKEWTTSYEYTGLFFDIGARFGYHFNWTVPNLDTYAVATLGVGIESSNLKIAGKNHPDTDPAVLFGVAIGGRYFFTPNLGAFLELGYSSLSIVTLGVSFKF</sequence>
<name>F5YR85_TREPZ</name>
<evidence type="ECO:0008006" key="5">
    <source>
        <dbReference type="Google" id="ProtNLM"/>
    </source>
</evidence>
<evidence type="ECO:0000256" key="1">
    <source>
        <dbReference type="SAM" id="Phobius"/>
    </source>
</evidence>
<evidence type="ECO:0000313" key="3">
    <source>
        <dbReference type="EMBL" id="AEF85580.1"/>
    </source>
</evidence>
<keyword evidence="2" id="KW-0732">Signal</keyword>